<dbReference type="OrthoDB" id="10679117at2759"/>
<name>A0A9W4XRL8_9PLEO</name>
<organism evidence="2 3">
    <name type="scientific">Periconia digitata</name>
    <dbReference type="NCBI Taxonomy" id="1303443"/>
    <lineage>
        <taxon>Eukaryota</taxon>
        <taxon>Fungi</taxon>
        <taxon>Dikarya</taxon>
        <taxon>Ascomycota</taxon>
        <taxon>Pezizomycotina</taxon>
        <taxon>Dothideomycetes</taxon>
        <taxon>Pleosporomycetidae</taxon>
        <taxon>Pleosporales</taxon>
        <taxon>Massarineae</taxon>
        <taxon>Periconiaceae</taxon>
        <taxon>Periconia</taxon>
    </lineage>
</organism>
<dbReference type="Proteomes" id="UP001152607">
    <property type="component" value="Unassembled WGS sequence"/>
</dbReference>
<dbReference type="AlphaFoldDB" id="A0A9W4XRL8"/>
<gene>
    <name evidence="2" type="ORF">PDIGIT_LOCUS11244</name>
</gene>
<reference evidence="2" key="1">
    <citation type="submission" date="2023-01" db="EMBL/GenBank/DDBJ databases">
        <authorList>
            <person name="Van Ghelder C."/>
            <person name="Rancurel C."/>
        </authorList>
    </citation>
    <scope>NUCLEOTIDE SEQUENCE</scope>
    <source>
        <strain evidence="2">CNCM I-4278</strain>
    </source>
</reference>
<evidence type="ECO:0000313" key="2">
    <source>
        <dbReference type="EMBL" id="CAI6338120.1"/>
    </source>
</evidence>
<feature type="region of interest" description="Disordered" evidence="1">
    <location>
        <begin position="174"/>
        <end position="249"/>
    </location>
</feature>
<feature type="region of interest" description="Disordered" evidence="1">
    <location>
        <begin position="338"/>
        <end position="357"/>
    </location>
</feature>
<feature type="region of interest" description="Disordered" evidence="1">
    <location>
        <begin position="64"/>
        <end position="124"/>
    </location>
</feature>
<proteinExistence type="predicted"/>
<evidence type="ECO:0000256" key="1">
    <source>
        <dbReference type="SAM" id="MobiDB-lite"/>
    </source>
</evidence>
<feature type="compositionally biased region" description="Polar residues" evidence="1">
    <location>
        <begin position="149"/>
        <end position="160"/>
    </location>
</feature>
<feature type="region of interest" description="Disordered" evidence="1">
    <location>
        <begin position="137"/>
        <end position="160"/>
    </location>
</feature>
<evidence type="ECO:0000313" key="3">
    <source>
        <dbReference type="Proteomes" id="UP001152607"/>
    </source>
</evidence>
<protein>
    <submittedName>
        <fullName evidence="2">Uncharacterized protein</fullName>
    </submittedName>
</protein>
<dbReference type="EMBL" id="CAOQHR010000008">
    <property type="protein sequence ID" value="CAI6338120.1"/>
    <property type="molecule type" value="Genomic_DNA"/>
</dbReference>
<keyword evidence="3" id="KW-1185">Reference proteome</keyword>
<feature type="compositionally biased region" description="Basic residues" evidence="1">
    <location>
        <begin position="226"/>
        <end position="235"/>
    </location>
</feature>
<comment type="caution">
    <text evidence="2">The sequence shown here is derived from an EMBL/GenBank/DDBJ whole genome shotgun (WGS) entry which is preliminary data.</text>
</comment>
<accession>A0A9W4XRL8</accession>
<feature type="compositionally biased region" description="Polar residues" evidence="1">
    <location>
        <begin position="236"/>
        <end position="245"/>
    </location>
</feature>
<sequence>MQSSRLHSCSAVAQLSAHPYCRFLKNAIVIPIIKLALGLIGRFIDHALVRGCPHLNLLLQSSSKAMAKTRAATSRRTRKMARREQSSSPTRPDNRDITPAIEFGPQNTPAHTPAPEAARDRESSLGLTARLQGIYHDHEENPSEPQPSDLPTINENSPTKTTSLSVIVVETGNHEASNQTPRGNHESADPAPESGGPTTNEQPGGEWTEVTLGNDISILEPPTRAGKPRKYKRRNMQPSKSNAPGSSAEHAAGIGIQHRPLKQYEHQLEQLQLGYVTAPDQSQQPPTVTMLAGGRPSAASATTENMLPQPAAGSHAVFYHHHQQPAQCCDSSQTTMSHEATEAPPTAMGTGTSSRAPIAPGPSYKSVAVMPPGPRQTLAHKALKILQPVLHKDDKNIFRIIREFRYIGKMVWHDLQAHIGVDTNAVIGRYYNPRMAMLAVYMWANCQHLVAYTEISTELCLPPGCLNMWVNQYTSN</sequence>